<feature type="compositionally biased region" description="Gly residues" evidence="1">
    <location>
        <begin position="134"/>
        <end position="146"/>
    </location>
</feature>
<accession>A0A0E0PYY1</accession>
<evidence type="ECO:0000256" key="1">
    <source>
        <dbReference type="SAM" id="MobiDB-lite"/>
    </source>
</evidence>
<reference evidence="2" key="2">
    <citation type="submission" date="2015-06" db="UniProtKB">
        <authorList>
            <consortium name="EnsemblPlants"/>
        </authorList>
    </citation>
    <scope>IDENTIFICATION</scope>
</reference>
<name>A0A0E0PYY1_ORYRU</name>
<proteinExistence type="predicted"/>
<feature type="region of interest" description="Disordered" evidence="1">
    <location>
        <begin position="15"/>
        <end position="96"/>
    </location>
</feature>
<dbReference type="HOGENOM" id="CLU_1028134_0_0_1"/>
<dbReference type="AlphaFoldDB" id="A0A0E0PYY1"/>
<feature type="compositionally biased region" description="Low complexity" evidence="1">
    <location>
        <begin position="29"/>
        <end position="44"/>
    </location>
</feature>
<protein>
    <submittedName>
        <fullName evidence="2">Uncharacterized protein</fullName>
    </submittedName>
</protein>
<keyword evidence="3" id="KW-1185">Reference proteome</keyword>
<reference evidence="3" key="1">
    <citation type="submission" date="2013-06" db="EMBL/GenBank/DDBJ databases">
        <authorList>
            <person name="Zhao Q."/>
        </authorList>
    </citation>
    <scope>NUCLEOTIDE SEQUENCE</scope>
    <source>
        <strain evidence="3">cv. W1943</strain>
    </source>
</reference>
<dbReference type="OMA" id="NIHWQEL"/>
<sequence>MPVRKSFRILDLEASVNLSRRPPPRAAREASISGRPLPPSSSSASPPPKRSPAKPRGRKDGGGGAPRFLVDLVSSGRPGEQPRAVATVTARSAPPWADLAGWRLAAEMDTRCGWVDGGGDGKGWDDGGGDGDGGDGGRGAGSGRAEGGSSPPTADLATRQPDRASSWRGQRSSRRRGGNSRASSWKGRPSRRRQRGGNIHWQELLDVVLSAAVAADGGRGIRSVHSGSRPVWVWPSVGRLATGGRLATPIGDSGGGCWLLGGGGRRCSGRS</sequence>
<feature type="region of interest" description="Disordered" evidence="1">
    <location>
        <begin position="116"/>
        <end position="197"/>
    </location>
</feature>
<organism evidence="2 3">
    <name type="scientific">Oryza rufipogon</name>
    <name type="common">Brownbeard rice</name>
    <name type="synonym">Asian wild rice</name>
    <dbReference type="NCBI Taxonomy" id="4529"/>
    <lineage>
        <taxon>Eukaryota</taxon>
        <taxon>Viridiplantae</taxon>
        <taxon>Streptophyta</taxon>
        <taxon>Embryophyta</taxon>
        <taxon>Tracheophyta</taxon>
        <taxon>Spermatophyta</taxon>
        <taxon>Magnoliopsida</taxon>
        <taxon>Liliopsida</taxon>
        <taxon>Poales</taxon>
        <taxon>Poaceae</taxon>
        <taxon>BOP clade</taxon>
        <taxon>Oryzoideae</taxon>
        <taxon>Oryzeae</taxon>
        <taxon>Oryzinae</taxon>
        <taxon>Oryza</taxon>
    </lineage>
</organism>
<evidence type="ECO:0000313" key="3">
    <source>
        <dbReference type="Proteomes" id="UP000008022"/>
    </source>
</evidence>
<dbReference type="Gramene" id="ORUFI06G18900.1">
    <property type="protein sequence ID" value="ORUFI06G18900.1"/>
    <property type="gene ID" value="ORUFI06G18900"/>
</dbReference>
<dbReference type="Proteomes" id="UP000008022">
    <property type="component" value="Unassembled WGS sequence"/>
</dbReference>
<evidence type="ECO:0000313" key="2">
    <source>
        <dbReference type="EnsemblPlants" id="ORUFI06G18900.1"/>
    </source>
</evidence>
<dbReference type="EnsemblPlants" id="ORUFI06G18900.1">
    <property type="protein sequence ID" value="ORUFI06G18900.1"/>
    <property type="gene ID" value="ORUFI06G18900"/>
</dbReference>